<name>A0A4U8YW47_METTU</name>
<dbReference type="Gene3D" id="3.40.50.150">
    <property type="entry name" value="Vaccinia Virus protein VP39"/>
    <property type="match status" value="1"/>
</dbReference>
<dbReference type="SUPFAM" id="SSF53335">
    <property type="entry name" value="S-adenosyl-L-methionine-dependent methyltransferases"/>
    <property type="match status" value="1"/>
</dbReference>
<sequence>MQPNWQMNASSKASSSDLLGRFREIVSDPINLLIERVPQAGFVEDNLVCLHNGNRVQFSGKDAYYEGFSDILVINRGVHEPLEEFAFQECLKVLPQFPSMLELGAYWAHYSMWLKKKRPGAAVTMVEPDADNLRVGSANFKLNNYQGEFRQAFVGKDHFEVDAFLESRDASHLDILHSDIQGFEVEMLDGASRSLSQNKVNYLFISTHSQELHYEVANKLKSLNYRIEISSDFEFETTSYDGLVFASSPLVAPVLDDHLPFGRCDIPGLAPADLVARLRRFLP</sequence>
<gene>
    <name evidence="2" type="ORF">MTUNDRAET4_0650</name>
</gene>
<dbReference type="InterPro" id="IPR029063">
    <property type="entry name" value="SAM-dependent_MTases_sf"/>
</dbReference>
<evidence type="ECO:0000313" key="3">
    <source>
        <dbReference type="Proteomes" id="UP000294360"/>
    </source>
</evidence>
<dbReference type="InterPro" id="IPR006342">
    <property type="entry name" value="FkbM_mtfrase"/>
</dbReference>
<dbReference type="Proteomes" id="UP000294360">
    <property type="component" value="Chromosome"/>
</dbReference>
<evidence type="ECO:0000259" key="1">
    <source>
        <dbReference type="Pfam" id="PF05050"/>
    </source>
</evidence>
<reference evidence="2 3" key="1">
    <citation type="submission" date="2019-03" db="EMBL/GenBank/DDBJ databases">
        <authorList>
            <person name="Kox A.R. M."/>
        </authorList>
    </citation>
    <scope>NUCLEOTIDE SEQUENCE [LARGE SCALE GENOMIC DNA]</scope>
    <source>
        <strain evidence="2">MTUNDRAET4 annotated genome</strain>
    </source>
</reference>
<dbReference type="EMBL" id="LR536450">
    <property type="protein sequence ID" value="VFU07543.1"/>
    <property type="molecule type" value="Genomic_DNA"/>
</dbReference>
<dbReference type="KEGG" id="mtun:MTUNDRAET4_0650"/>
<proteinExistence type="predicted"/>
<accession>A0A4U8YW47</accession>
<feature type="domain" description="Methyltransferase FkbM" evidence="1">
    <location>
        <begin position="160"/>
        <end position="227"/>
    </location>
</feature>
<protein>
    <recommendedName>
        <fullName evidence="1">Methyltransferase FkbM domain-containing protein</fullName>
    </recommendedName>
</protein>
<dbReference type="AlphaFoldDB" id="A0A4U8YW47"/>
<dbReference type="Pfam" id="PF05050">
    <property type="entry name" value="Methyltransf_21"/>
    <property type="match status" value="1"/>
</dbReference>
<evidence type="ECO:0000313" key="2">
    <source>
        <dbReference type="EMBL" id="VFU07543.1"/>
    </source>
</evidence>
<organism evidence="2 3">
    <name type="scientific">Methylocella tundrae</name>
    <dbReference type="NCBI Taxonomy" id="227605"/>
    <lineage>
        <taxon>Bacteria</taxon>
        <taxon>Pseudomonadati</taxon>
        <taxon>Pseudomonadota</taxon>
        <taxon>Alphaproteobacteria</taxon>
        <taxon>Hyphomicrobiales</taxon>
        <taxon>Beijerinckiaceae</taxon>
        <taxon>Methylocella</taxon>
    </lineage>
</organism>